<reference evidence="7" key="2">
    <citation type="submission" date="2020-11" db="EMBL/GenBank/DDBJ databases">
        <authorList>
            <person name="McCartney M.A."/>
            <person name="Auch B."/>
            <person name="Kono T."/>
            <person name="Mallez S."/>
            <person name="Becker A."/>
            <person name="Gohl D.M."/>
            <person name="Silverstein K.A.T."/>
            <person name="Koren S."/>
            <person name="Bechman K.B."/>
            <person name="Herman A."/>
            <person name="Abrahante J.E."/>
            <person name="Garbe J."/>
        </authorList>
    </citation>
    <scope>NUCLEOTIDE SEQUENCE</scope>
    <source>
        <strain evidence="7">Duluth1</strain>
        <tissue evidence="7">Whole animal</tissue>
    </source>
</reference>
<dbReference type="PANTHER" id="PTHR46174:SF1">
    <property type="entry name" value="CXXC-TYPE ZINC FINGER PROTEIN 1"/>
    <property type="match status" value="1"/>
</dbReference>
<comment type="caution">
    <text evidence="7">The sequence shown here is derived from an EMBL/GenBank/DDBJ whole genome shotgun (WGS) entry which is preliminary data.</text>
</comment>
<organism evidence="7 8">
    <name type="scientific">Dreissena polymorpha</name>
    <name type="common">Zebra mussel</name>
    <name type="synonym">Mytilus polymorpha</name>
    <dbReference type="NCBI Taxonomy" id="45954"/>
    <lineage>
        <taxon>Eukaryota</taxon>
        <taxon>Metazoa</taxon>
        <taxon>Spiralia</taxon>
        <taxon>Lophotrochozoa</taxon>
        <taxon>Mollusca</taxon>
        <taxon>Bivalvia</taxon>
        <taxon>Autobranchia</taxon>
        <taxon>Heteroconchia</taxon>
        <taxon>Euheterodonta</taxon>
        <taxon>Imparidentia</taxon>
        <taxon>Neoheterodontei</taxon>
        <taxon>Myida</taxon>
        <taxon>Dreissenoidea</taxon>
        <taxon>Dreissenidae</taxon>
        <taxon>Dreissena</taxon>
    </lineage>
</organism>
<dbReference type="SUPFAM" id="SSF57903">
    <property type="entry name" value="FYVE/PHD zinc finger"/>
    <property type="match status" value="1"/>
</dbReference>
<reference evidence="7" key="1">
    <citation type="journal article" date="2019" name="bioRxiv">
        <title>The Genome of the Zebra Mussel, Dreissena polymorpha: A Resource for Invasive Species Research.</title>
        <authorList>
            <person name="McCartney M.A."/>
            <person name="Auch B."/>
            <person name="Kono T."/>
            <person name="Mallez S."/>
            <person name="Zhang Y."/>
            <person name="Obille A."/>
            <person name="Becker A."/>
            <person name="Abrahante J.E."/>
            <person name="Garbe J."/>
            <person name="Badalamenti J.P."/>
            <person name="Herman A."/>
            <person name="Mangelson H."/>
            <person name="Liachko I."/>
            <person name="Sullivan S."/>
            <person name="Sone E.D."/>
            <person name="Koren S."/>
            <person name="Silverstein K.A.T."/>
            <person name="Beckman K.B."/>
            <person name="Gohl D.M."/>
        </authorList>
    </citation>
    <scope>NUCLEOTIDE SEQUENCE</scope>
    <source>
        <strain evidence="7">Duluth1</strain>
        <tissue evidence="7">Whole animal</tissue>
    </source>
</reference>
<gene>
    <name evidence="7" type="ORF">DPMN_125921</name>
</gene>
<accession>A0A9D4GW57</accession>
<dbReference type="GO" id="GO:0008270">
    <property type="term" value="F:zinc ion binding"/>
    <property type="evidence" value="ECO:0007669"/>
    <property type="project" value="UniProtKB-KW"/>
</dbReference>
<feature type="domain" description="PHD-type" evidence="6">
    <location>
        <begin position="22"/>
        <end position="56"/>
    </location>
</feature>
<evidence type="ECO:0000256" key="5">
    <source>
        <dbReference type="ARBA" id="ARBA00023242"/>
    </source>
</evidence>
<name>A0A9D4GW57_DREPO</name>
<evidence type="ECO:0000259" key="6">
    <source>
        <dbReference type="Pfam" id="PF00628"/>
    </source>
</evidence>
<evidence type="ECO:0000256" key="4">
    <source>
        <dbReference type="ARBA" id="ARBA00022833"/>
    </source>
</evidence>
<evidence type="ECO:0000256" key="3">
    <source>
        <dbReference type="ARBA" id="ARBA00022771"/>
    </source>
</evidence>
<keyword evidence="3" id="KW-0863">Zinc-finger</keyword>
<dbReference type="GO" id="GO:0048188">
    <property type="term" value="C:Set1C/COMPASS complex"/>
    <property type="evidence" value="ECO:0007669"/>
    <property type="project" value="InterPro"/>
</dbReference>
<evidence type="ECO:0000313" key="8">
    <source>
        <dbReference type="Proteomes" id="UP000828390"/>
    </source>
</evidence>
<proteinExistence type="predicted"/>
<dbReference type="InterPro" id="IPR019787">
    <property type="entry name" value="Znf_PHD-finger"/>
</dbReference>
<dbReference type="AlphaFoldDB" id="A0A9D4GW57"/>
<dbReference type="InterPro" id="IPR037869">
    <property type="entry name" value="Spp1/CFP1"/>
</dbReference>
<dbReference type="GO" id="GO:0045893">
    <property type="term" value="P:positive regulation of DNA-templated transcription"/>
    <property type="evidence" value="ECO:0007669"/>
    <property type="project" value="TreeGrafter"/>
</dbReference>
<protein>
    <recommendedName>
        <fullName evidence="6">PHD-type domain-containing protein</fullName>
    </recommendedName>
</protein>
<dbReference type="Proteomes" id="UP000828390">
    <property type="component" value="Unassembled WGS sequence"/>
</dbReference>
<keyword evidence="4" id="KW-0862">Zinc</keyword>
<comment type="subcellular location">
    <subcellularLocation>
        <location evidence="1">Nucleus</location>
    </subcellularLocation>
</comment>
<dbReference type="InterPro" id="IPR013083">
    <property type="entry name" value="Znf_RING/FYVE/PHD"/>
</dbReference>
<keyword evidence="5" id="KW-0539">Nucleus</keyword>
<dbReference type="Gene3D" id="3.30.40.10">
    <property type="entry name" value="Zinc/RING finger domain, C3HC4 (zinc finger)"/>
    <property type="match status" value="1"/>
</dbReference>
<keyword evidence="2" id="KW-0479">Metal-binding</keyword>
<sequence>MGGLRARELCFLKEVQDKPLYCMCRGVDDGSFMVACDVCEEWFHGKCVGVTEEDGDKIDLYARPDSRKD</sequence>
<dbReference type="Pfam" id="PF00628">
    <property type="entry name" value="PHD"/>
    <property type="match status" value="1"/>
</dbReference>
<dbReference type="PANTHER" id="PTHR46174">
    <property type="entry name" value="CXXC-TYPE ZINC FINGER PROTEIN 1"/>
    <property type="match status" value="1"/>
</dbReference>
<keyword evidence="8" id="KW-1185">Reference proteome</keyword>
<dbReference type="InterPro" id="IPR011011">
    <property type="entry name" value="Znf_FYVE_PHD"/>
</dbReference>
<evidence type="ECO:0000256" key="1">
    <source>
        <dbReference type="ARBA" id="ARBA00004123"/>
    </source>
</evidence>
<dbReference type="EMBL" id="JAIWYP010000005">
    <property type="protein sequence ID" value="KAH3824093.1"/>
    <property type="molecule type" value="Genomic_DNA"/>
</dbReference>
<evidence type="ECO:0000256" key="2">
    <source>
        <dbReference type="ARBA" id="ARBA00022723"/>
    </source>
</evidence>
<evidence type="ECO:0000313" key="7">
    <source>
        <dbReference type="EMBL" id="KAH3824093.1"/>
    </source>
</evidence>